<keyword evidence="1" id="KW-1133">Transmembrane helix</keyword>
<dbReference type="AlphaFoldDB" id="A0A2W2BYE5"/>
<gene>
    <name evidence="2" type="ORF">DK847_01325</name>
</gene>
<keyword evidence="1" id="KW-0472">Membrane</keyword>
<proteinExistence type="predicted"/>
<evidence type="ECO:0000256" key="1">
    <source>
        <dbReference type="SAM" id="Phobius"/>
    </source>
</evidence>
<evidence type="ECO:0000313" key="2">
    <source>
        <dbReference type="EMBL" id="PZF78486.1"/>
    </source>
</evidence>
<comment type="caution">
    <text evidence="2">The sequence shown here is derived from an EMBL/GenBank/DDBJ whole genome shotgun (WGS) entry which is preliminary data.</text>
</comment>
<dbReference type="EMBL" id="QKVK01000001">
    <property type="protein sequence ID" value="PZF78486.1"/>
    <property type="molecule type" value="Genomic_DNA"/>
</dbReference>
<dbReference type="Proteomes" id="UP000248795">
    <property type="component" value="Unassembled WGS sequence"/>
</dbReference>
<evidence type="ECO:0000313" key="3">
    <source>
        <dbReference type="Proteomes" id="UP000248795"/>
    </source>
</evidence>
<name>A0A2W2BYE5_9HYPH</name>
<accession>A0A2W2BYE5</accession>
<reference evidence="3" key="1">
    <citation type="submission" date="2018-06" db="EMBL/GenBank/DDBJ databases">
        <title>Aestuariibacter litoralis strain KCTC 52945T.</title>
        <authorList>
            <person name="Li X."/>
            <person name="Salam N."/>
            <person name="Li J.-L."/>
            <person name="Chen Y.-M."/>
            <person name="Yang Z.-W."/>
            <person name="Zhang L.-Y."/>
            <person name="Han M.-X."/>
            <person name="Xiao M."/>
            <person name="Li W.-J."/>
        </authorList>
    </citation>
    <scope>NUCLEOTIDE SEQUENCE [LARGE SCALE GENOMIC DNA]</scope>
    <source>
        <strain evidence="3">KCTC 52945</strain>
    </source>
</reference>
<protein>
    <submittedName>
        <fullName evidence="2">Uncharacterized protein</fullName>
    </submittedName>
</protein>
<keyword evidence="1" id="KW-0812">Transmembrane</keyword>
<organism evidence="2 3">
    <name type="scientific">Aestuariivirga litoralis</name>
    <dbReference type="NCBI Taxonomy" id="2650924"/>
    <lineage>
        <taxon>Bacteria</taxon>
        <taxon>Pseudomonadati</taxon>
        <taxon>Pseudomonadota</taxon>
        <taxon>Alphaproteobacteria</taxon>
        <taxon>Hyphomicrobiales</taxon>
        <taxon>Aestuariivirgaceae</taxon>
        <taxon>Aestuariivirga</taxon>
    </lineage>
</organism>
<feature type="transmembrane region" description="Helical" evidence="1">
    <location>
        <begin position="29"/>
        <end position="48"/>
    </location>
</feature>
<sequence>MMCKALLLISLPLAGFVWALPEDSTMLAAAGALTLVSLLVGFGAEYLASSTENDILELSHRMAADGTRRTEEVAIREEKIRQFDRIVNLLTEQNNTLRAKLITVQVDLQRKKDMLLEAAGEAVAVEGVAHPLRAARAH</sequence>
<keyword evidence="3" id="KW-1185">Reference proteome</keyword>